<accession>A0A6I9SNB9</accession>
<evidence type="ECO:0000313" key="4">
    <source>
        <dbReference type="RefSeq" id="XP_011071066.1"/>
    </source>
</evidence>
<reference evidence="3" key="1">
    <citation type="submission" date="2024-10" db="UniProtKB">
        <authorList>
            <consortium name="RefSeq"/>
        </authorList>
    </citation>
    <scope>NUCLEOTIDE SEQUENCE [LARGE SCALE GENOMIC DNA]</scope>
    <source>
        <strain evidence="3">cv. Zhongzhi No. 13</strain>
    </source>
</reference>
<dbReference type="InterPro" id="IPR032816">
    <property type="entry name" value="VTT_dom"/>
</dbReference>
<dbReference type="OrthoDB" id="202840at2759"/>
<name>A0A6I9SNB9_SESIN</name>
<feature type="transmembrane region" description="Helical" evidence="1">
    <location>
        <begin position="257"/>
        <end position="278"/>
    </location>
</feature>
<protein>
    <submittedName>
        <fullName evidence="4">Transmembrane protein 64 isoform X1</fullName>
    </submittedName>
</protein>
<sequence>MTYIASDEDLKLERDYVKLEGGDGGDGYGGALCQSETSPSCRGTGDGGWWSLWWWTKLVLGVVVAGILVAVIFKWVGPFVIDKGIVPIINWEIETFSRTKLALIIFGSLTIFPSFLLPSSPSMWVAGMTFGYVYGFLLIIGAVSIGVSVPYFIGSLFYHRIQVWLDKYPKKASVIRLAGEGSLFNQFRAVAFIRISPFPYIIYNYCAVATDVKYGPYLLGTLVGMVPEIFVTLYTGIFIKTLANASSGRHSMSVPEIILNVGGFCLTAAATAVVTLYAKKRLKELKMKERLVLR</sequence>
<reference evidence="4" key="2">
    <citation type="submission" date="2025-08" db="UniProtKB">
        <authorList>
            <consortium name="RefSeq"/>
        </authorList>
    </citation>
    <scope>IDENTIFICATION</scope>
</reference>
<keyword evidence="3" id="KW-1185">Reference proteome</keyword>
<dbReference type="InParanoid" id="A0A6I9SNB9"/>
<dbReference type="GeneID" id="105156589"/>
<dbReference type="Proteomes" id="UP000504604">
    <property type="component" value="Linkage group LG1"/>
</dbReference>
<dbReference type="PANTHER" id="PTHR46431">
    <property type="entry name" value="EXPRESSED PROTEIN"/>
    <property type="match status" value="1"/>
</dbReference>
<feature type="transmembrane region" description="Helical" evidence="1">
    <location>
        <begin position="58"/>
        <end position="81"/>
    </location>
</feature>
<dbReference type="Gramene" id="SIN_1026250.t">
    <property type="protein sequence ID" value="SIN_1026250.t"/>
    <property type="gene ID" value="SIN_1026250"/>
</dbReference>
<proteinExistence type="predicted"/>
<evidence type="ECO:0000313" key="3">
    <source>
        <dbReference type="Proteomes" id="UP000504604"/>
    </source>
</evidence>
<evidence type="ECO:0000256" key="1">
    <source>
        <dbReference type="SAM" id="Phobius"/>
    </source>
</evidence>
<keyword evidence="1 4" id="KW-0812">Transmembrane</keyword>
<organism evidence="3 4">
    <name type="scientific">Sesamum indicum</name>
    <name type="common">Oriental sesame</name>
    <name type="synonym">Sesamum orientale</name>
    <dbReference type="NCBI Taxonomy" id="4182"/>
    <lineage>
        <taxon>Eukaryota</taxon>
        <taxon>Viridiplantae</taxon>
        <taxon>Streptophyta</taxon>
        <taxon>Embryophyta</taxon>
        <taxon>Tracheophyta</taxon>
        <taxon>Spermatophyta</taxon>
        <taxon>Magnoliopsida</taxon>
        <taxon>eudicotyledons</taxon>
        <taxon>Gunneridae</taxon>
        <taxon>Pentapetalae</taxon>
        <taxon>asterids</taxon>
        <taxon>lamiids</taxon>
        <taxon>Lamiales</taxon>
        <taxon>Pedaliaceae</taxon>
        <taxon>Sesamum</taxon>
    </lineage>
</organism>
<feature type="transmembrane region" description="Helical" evidence="1">
    <location>
        <begin position="132"/>
        <end position="158"/>
    </location>
</feature>
<dbReference type="FunCoup" id="A0A6I9SNB9">
    <property type="interactions" value="54"/>
</dbReference>
<feature type="transmembrane region" description="Helical" evidence="1">
    <location>
        <begin position="101"/>
        <end position="120"/>
    </location>
</feature>
<dbReference type="AlphaFoldDB" id="A0A6I9SNB9"/>
<dbReference type="Pfam" id="PF09335">
    <property type="entry name" value="VTT_dom"/>
    <property type="match status" value="1"/>
</dbReference>
<gene>
    <name evidence="4" type="primary">LOC105156589</name>
</gene>
<feature type="domain" description="VTT" evidence="2">
    <location>
        <begin position="117"/>
        <end position="237"/>
    </location>
</feature>
<keyword evidence="1" id="KW-0472">Membrane</keyword>
<evidence type="ECO:0000259" key="2">
    <source>
        <dbReference type="Pfam" id="PF09335"/>
    </source>
</evidence>
<dbReference type="RefSeq" id="XP_011071066.1">
    <property type="nucleotide sequence ID" value="XM_011072764.2"/>
</dbReference>
<dbReference type="PANTHER" id="PTHR46431:SF7">
    <property type="entry name" value="SNARE ASSOCIATED GOLGI PROTEIN FAMILY"/>
    <property type="match status" value="1"/>
</dbReference>
<feature type="transmembrane region" description="Helical" evidence="1">
    <location>
        <begin position="217"/>
        <end position="237"/>
    </location>
</feature>
<dbReference type="KEGG" id="sind:105156589"/>
<keyword evidence="1" id="KW-1133">Transmembrane helix</keyword>